<proteinExistence type="predicted"/>
<comment type="caution">
    <text evidence="1">The sequence shown here is derived from an EMBL/GenBank/DDBJ whole genome shotgun (WGS) entry which is preliminary data.</text>
</comment>
<name>A0A167YSD5_9HYPO</name>
<evidence type="ECO:0000313" key="2">
    <source>
        <dbReference type="Proteomes" id="UP000078544"/>
    </source>
</evidence>
<keyword evidence="2" id="KW-1185">Reference proteome</keyword>
<dbReference type="EMBL" id="AZGY01000017">
    <property type="protein sequence ID" value="KZZ91704.1"/>
    <property type="molecule type" value="Genomic_DNA"/>
</dbReference>
<protein>
    <submittedName>
        <fullName evidence="1">Uncharacterized protein</fullName>
    </submittedName>
</protein>
<evidence type="ECO:0000313" key="1">
    <source>
        <dbReference type="EMBL" id="KZZ91704.1"/>
    </source>
</evidence>
<dbReference type="Proteomes" id="UP000078544">
    <property type="component" value="Unassembled WGS sequence"/>
</dbReference>
<reference evidence="1 2" key="1">
    <citation type="journal article" date="2016" name="Genome Biol. Evol.">
        <title>Divergent and convergent evolution of fungal pathogenicity.</title>
        <authorList>
            <person name="Shang Y."/>
            <person name="Xiao G."/>
            <person name="Zheng P."/>
            <person name="Cen K."/>
            <person name="Zhan S."/>
            <person name="Wang C."/>
        </authorList>
    </citation>
    <scope>NUCLEOTIDE SEQUENCE [LARGE SCALE GENOMIC DNA]</scope>
    <source>
        <strain evidence="1 2">RCEF 2490</strain>
    </source>
</reference>
<organism evidence="1 2">
    <name type="scientific">Moelleriella libera RCEF 2490</name>
    <dbReference type="NCBI Taxonomy" id="1081109"/>
    <lineage>
        <taxon>Eukaryota</taxon>
        <taxon>Fungi</taxon>
        <taxon>Dikarya</taxon>
        <taxon>Ascomycota</taxon>
        <taxon>Pezizomycotina</taxon>
        <taxon>Sordariomycetes</taxon>
        <taxon>Hypocreomycetidae</taxon>
        <taxon>Hypocreales</taxon>
        <taxon>Clavicipitaceae</taxon>
        <taxon>Moelleriella</taxon>
    </lineage>
</organism>
<sequence length="133" mass="14415">MACRPIFSDTNRIDGAEPGAQKSANPVRHRATFISWASIEKTLAEKSADAATILAFFLDILRASRMMTHPASVIVSPTCIHVIEHPPAARRTWWGNHSHSRRTDDASSAGAVSAAEEIVIHETVAFQNGPIST</sequence>
<dbReference type="AlphaFoldDB" id="A0A167YSD5"/>
<accession>A0A167YSD5</accession>
<gene>
    <name evidence="1" type="ORF">AAL_06458</name>
</gene>